<dbReference type="InterPro" id="IPR014014">
    <property type="entry name" value="RNA_helicase_DEAD_Q_motif"/>
</dbReference>
<dbReference type="Proteomes" id="UP000433071">
    <property type="component" value="Unassembled WGS sequence"/>
</dbReference>
<protein>
    <submittedName>
        <fullName evidence="10">DEAD/DEAH box helicase</fullName>
    </submittedName>
</protein>
<evidence type="ECO:0000259" key="8">
    <source>
        <dbReference type="PROSITE" id="PS51194"/>
    </source>
</evidence>
<name>A0A6I3M2Q1_9MICO</name>
<dbReference type="CDD" id="cd00268">
    <property type="entry name" value="DEADc"/>
    <property type="match status" value="1"/>
</dbReference>
<dbReference type="GO" id="GO:0005524">
    <property type="term" value="F:ATP binding"/>
    <property type="evidence" value="ECO:0007669"/>
    <property type="project" value="UniProtKB-KW"/>
</dbReference>
<feature type="domain" description="Helicase C-terminal" evidence="8">
    <location>
        <begin position="234"/>
        <end position="394"/>
    </location>
</feature>
<dbReference type="Pfam" id="PF00271">
    <property type="entry name" value="Helicase_C"/>
    <property type="match status" value="1"/>
</dbReference>
<evidence type="ECO:0000259" key="7">
    <source>
        <dbReference type="PROSITE" id="PS51192"/>
    </source>
</evidence>
<accession>A0A6I3M2Q1</accession>
<dbReference type="PANTHER" id="PTHR47959:SF13">
    <property type="entry name" value="ATP-DEPENDENT RNA HELICASE RHLE"/>
    <property type="match status" value="1"/>
</dbReference>
<evidence type="ECO:0000256" key="3">
    <source>
        <dbReference type="ARBA" id="ARBA00022806"/>
    </source>
</evidence>
<dbReference type="GO" id="GO:0003676">
    <property type="term" value="F:nucleic acid binding"/>
    <property type="evidence" value="ECO:0007669"/>
    <property type="project" value="InterPro"/>
</dbReference>
<dbReference type="SMART" id="SM00487">
    <property type="entry name" value="DEXDc"/>
    <property type="match status" value="1"/>
</dbReference>
<keyword evidence="2" id="KW-0378">Hydrolase</keyword>
<comment type="caution">
    <text evidence="10">The sequence shown here is derived from an EMBL/GenBank/DDBJ whole genome shotgun (WGS) entry which is preliminary data.</text>
</comment>
<dbReference type="GO" id="GO:0003724">
    <property type="term" value="F:RNA helicase activity"/>
    <property type="evidence" value="ECO:0007669"/>
    <property type="project" value="InterPro"/>
</dbReference>
<evidence type="ECO:0000256" key="2">
    <source>
        <dbReference type="ARBA" id="ARBA00022801"/>
    </source>
</evidence>
<dbReference type="EMBL" id="WMLB01000016">
    <property type="protein sequence ID" value="MTH67709.1"/>
    <property type="molecule type" value="Genomic_DNA"/>
</dbReference>
<dbReference type="InterPro" id="IPR014001">
    <property type="entry name" value="Helicase_ATP-bd"/>
</dbReference>
<evidence type="ECO:0000256" key="1">
    <source>
        <dbReference type="ARBA" id="ARBA00022741"/>
    </source>
</evidence>
<dbReference type="Pfam" id="PF00270">
    <property type="entry name" value="DEAD"/>
    <property type="match status" value="1"/>
</dbReference>
<dbReference type="CDD" id="cd18787">
    <property type="entry name" value="SF2_C_DEAD"/>
    <property type="match status" value="1"/>
</dbReference>
<sequence length="417" mass="44896">MAAEAVDGIRFADLGLGGNIVRALSDLGAESPFPIQAATIPVVLEGRDVLGRGRTGSGKTIAFGAPTVERLMQDWAASGKSGGKRQMGRKPRALILAPTRELALQIDRTVQPLAQSVGLFTTQIYGGVPQGRQVGALQRGVDIVIGTPGRIEDLIEQGRLDLSEVKVTVLDEADHMCDLGFLEPVQRILRRTPEGSQRLLFSATLDTGVAALVDEFLVDPAVHEVAGEDQASSTIEHRVFVIDNRDKRDIVASLADRNGKTLIFSRTRAFAEDLTMHLEDAGIFAVALHGDLNQAKRTRNLQQLTSGRVDVLVATDVAARGIHVDDIDLVIQADAPDEYKTYLHRAGRTGRAGREGRVVTLIPRNRQRRLADLLGRAEIEVDFEDVRLGDELLADLGPIRTAAPAASASADEDAPVA</sequence>
<evidence type="ECO:0000313" key="11">
    <source>
        <dbReference type="Proteomes" id="UP000433071"/>
    </source>
</evidence>
<keyword evidence="4" id="KW-0067">ATP-binding</keyword>
<organism evidence="10 11">
    <name type="scientific">Agromyces bracchium</name>
    <dbReference type="NCBI Taxonomy" id="88376"/>
    <lineage>
        <taxon>Bacteria</taxon>
        <taxon>Bacillati</taxon>
        <taxon>Actinomycetota</taxon>
        <taxon>Actinomycetes</taxon>
        <taxon>Micrococcales</taxon>
        <taxon>Microbacteriaceae</taxon>
        <taxon>Agromyces</taxon>
    </lineage>
</organism>
<feature type="domain" description="Helicase ATP-binding" evidence="7">
    <location>
        <begin position="40"/>
        <end position="223"/>
    </location>
</feature>
<evidence type="ECO:0000256" key="6">
    <source>
        <dbReference type="PROSITE-ProRule" id="PRU00552"/>
    </source>
</evidence>
<keyword evidence="1" id="KW-0547">Nucleotide-binding</keyword>
<evidence type="ECO:0000256" key="5">
    <source>
        <dbReference type="ARBA" id="ARBA00038437"/>
    </source>
</evidence>
<comment type="similarity">
    <text evidence="5">Belongs to the DEAD box helicase family.</text>
</comment>
<evidence type="ECO:0000313" key="10">
    <source>
        <dbReference type="EMBL" id="MTH67709.1"/>
    </source>
</evidence>
<dbReference type="GO" id="GO:0005829">
    <property type="term" value="C:cytosol"/>
    <property type="evidence" value="ECO:0007669"/>
    <property type="project" value="TreeGrafter"/>
</dbReference>
<dbReference type="InterPro" id="IPR011545">
    <property type="entry name" value="DEAD/DEAH_box_helicase_dom"/>
</dbReference>
<dbReference type="Gene3D" id="3.40.50.300">
    <property type="entry name" value="P-loop containing nucleotide triphosphate hydrolases"/>
    <property type="match status" value="2"/>
</dbReference>
<dbReference type="InterPro" id="IPR050079">
    <property type="entry name" value="DEAD_box_RNA_helicase"/>
</dbReference>
<evidence type="ECO:0000256" key="4">
    <source>
        <dbReference type="ARBA" id="ARBA00022840"/>
    </source>
</evidence>
<dbReference type="PROSITE" id="PS51195">
    <property type="entry name" value="Q_MOTIF"/>
    <property type="match status" value="1"/>
</dbReference>
<evidence type="ECO:0000259" key="9">
    <source>
        <dbReference type="PROSITE" id="PS51195"/>
    </source>
</evidence>
<dbReference type="InterPro" id="IPR027417">
    <property type="entry name" value="P-loop_NTPase"/>
</dbReference>
<dbReference type="AlphaFoldDB" id="A0A6I3M2Q1"/>
<dbReference type="InterPro" id="IPR001650">
    <property type="entry name" value="Helicase_C-like"/>
</dbReference>
<dbReference type="PROSITE" id="PS51192">
    <property type="entry name" value="HELICASE_ATP_BIND_1"/>
    <property type="match status" value="1"/>
</dbReference>
<dbReference type="SMART" id="SM00490">
    <property type="entry name" value="HELICc"/>
    <property type="match status" value="1"/>
</dbReference>
<feature type="domain" description="DEAD-box RNA helicase Q" evidence="9">
    <location>
        <begin position="9"/>
        <end position="37"/>
    </location>
</feature>
<keyword evidence="3 10" id="KW-0347">Helicase</keyword>
<keyword evidence="11" id="KW-1185">Reference proteome</keyword>
<dbReference type="PROSITE" id="PS51194">
    <property type="entry name" value="HELICASE_CTER"/>
    <property type="match status" value="1"/>
</dbReference>
<feature type="short sequence motif" description="Q motif" evidence="6">
    <location>
        <begin position="9"/>
        <end position="37"/>
    </location>
</feature>
<gene>
    <name evidence="10" type="ORF">GJ743_04910</name>
</gene>
<proteinExistence type="inferred from homology"/>
<reference evidence="10 11" key="1">
    <citation type="submission" date="2019-11" db="EMBL/GenBank/DDBJ databases">
        <title>Agromyces kandeliae sp. nov., isolated from mangrove soil.</title>
        <authorList>
            <person name="Wang R."/>
        </authorList>
    </citation>
    <scope>NUCLEOTIDE SEQUENCE [LARGE SCALE GENOMIC DNA]</scope>
    <source>
        <strain evidence="10 11">JCM 11433</strain>
    </source>
</reference>
<dbReference type="InterPro" id="IPR044742">
    <property type="entry name" value="DEAD/DEAH_RhlB"/>
</dbReference>
<dbReference type="PANTHER" id="PTHR47959">
    <property type="entry name" value="ATP-DEPENDENT RNA HELICASE RHLE-RELATED"/>
    <property type="match status" value="1"/>
</dbReference>
<dbReference type="GO" id="GO:0016787">
    <property type="term" value="F:hydrolase activity"/>
    <property type="evidence" value="ECO:0007669"/>
    <property type="project" value="UniProtKB-KW"/>
</dbReference>
<dbReference type="SUPFAM" id="SSF52540">
    <property type="entry name" value="P-loop containing nucleoside triphosphate hydrolases"/>
    <property type="match status" value="1"/>
</dbReference>